<gene>
    <name evidence="1" type="ORF">ACFOMG_12505</name>
</gene>
<keyword evidence="2" id="KW-1185">Reference proteome</keyword>
<dbReference type="EMBL" id="JBHRYB010000013">
    <property type="protein sequence ID" value="MFC3680922.1"/>
    <property type="molecule type" value="Genomic_DNA"/>
</dbReference>
<comment type="caution">
    <text evidence="1">The sequence shown here is derived from an EMBL/GenBank/DDBJ whole genome shotgun (WGS) entry which is preliminary data.</text>
</comment>
<name>A0ABV7VW76_9GAMM</name>
<proteinExistence type="predicted"/>
<sequence length="188" mass="20748">MTELNTPDFLQDAKQLLSDDGFATSNVWYHGTSSGLIPSVTNQGLVGGGDAALMKRMQSTLKTIQAPAFTAEDPVFLTQSKELAYYWAEQKSKSRNLYFNNDETPVVFEVTLSDEENARVKTDAGGAALLMEPGNAYLTHLKEVYKACGKELEEINPLKADRMDYLNKLGLAYCAEPISKKAVKLLQD</sequence>
<evidence type="ECO:0000313" key="1">
    <source>
        <dbReference type="EMBL" id="MFC3680922.1"/>
    </source>
</evidence>
<accession>A0ABV7VW76</accession>
<evidence type="ECO:0000313" key="2">
    <source>
        <dbReference type="Proteomes" id="UP001595722"/>
    </source>
</evidence>
<reference evidence="2" key="1">
    <citation type="journal article" date="2019" name="Int. J. Syst. Evol. Microbiol.">
        <title>The Global Catalogue of Microorganisms (GCM) 10K type strain sequencing project: providing services to taxonomists for standard genome sequencing and annotation.</title>
        <authorList>
            <consortium name="The Broad Institute Genomics Platform"/>
            <consortium name="The Broad Institute Genome Sequencing Center for Infectious Disease"/>
            <person name="Wu L."/>
            <person name="Ma J."/>
        </authorList>
    </citation>
    <scope>NUCLEOTIDE SEQUENCE [LARGE SCALE GENOMIC DNA]</scope>
    <source>
        <strain evidence="2">KCTC 42424</strain>
    </source>
</reference>
<dbReference type="Proteomes" id="UP001595722">
    <property type="component" value="Unassembled WGS sequence"/>
</dbReference>
<protein>
    <submittedName>
        <fullName evidence="1">Uncharacterized protein</fullName>
    </submittedName>
</protein>
<organism evidence="1 2">
    <name type="scientific">Bacterioplanoides pacificum</name>
    <dbReference type="NCBI Taxonomy" id="1171596"/>
    <lineage>
        <taxon>Bacteria</taxon>
        <taxon>Pseudomonadati</taxon>
        <taxon>Pseudomonadota</taxon>
        <taxon>Gammaproteobacteria</taxon>
        <taxon>Oceanospirillales</taxon>
        <taxon>Oceanospirillaceae</taxon>
        <taxon>Bacterioplanoides</taxon>
    </lineage>
</organism>
<dbReference type="RefSeq" id="WP_376867025.1">
    <property type="nucleotide sequence ID" value="NZ_JBHRYB010000013.1"/>
</dbReference>